<accession>A0A1X7VSQ8</accession>
<dbReference type="AlphaFoldDB" id="A0A1X7VSQ8"/>
<dbReference type="OMA" id="QSPACHR"/>
<feature type="region of interest" description="Disordered" evidence="1">
    <location>
        <begin position="1"/>
        <end position="25"/>
    </location>
</feature>
<evidence type="ECO:0000313" key="2">
    <source>
        <dbReference type="EnsemblMetazoa" id="Aqu2.1.43112_001"/>
    </source>
</evidence>
<dbReference type="EnsemblMetazoa" id="Aqu2.1.43112_001">
    <property type="protein sequence ID" value="Aqu2.1.43112_001"/>
    <property type="gene ID" value="Aqu2.1.43112"/>
</dbReference>
<evidence type="ECO:0008006" key="3">
    <source>
        <dbReference type="Google" id="ProtNLM"/>
    </source>
</evidence>
<feature type="compositionally biased region" description="Polar residues" evidence="1">
    <location>
        <begin position="9"/>
        <end position="20"/>
    </location>
</feature>
<sequence>MKTGDKNTIHSNKSKQQPLKQSPACHRCGEPHLAHPCRFLHERFRACGKVGHIAKVCRSKNYESKSVKHSASSSHNKTNCLDGHDEADEGSYASFIVTSMSKPITLTVKLNDCPIEMELDTGASLSVMGETTFQSLLGNTVPIEPTEVRLHTYTRDGLPVLGKVTVTSESQSVALPLNVIQGKGAALFGHNGLDNI</sequence>
<proteinExistence type="predicted"/>
<dbReference type="Gene3D" id="2.40.70.10">
    <property type="entry name" value="Acid Proteases"/>
    <property type="match status" value="1"/>
</dbReference>
<name>A0A1X7VSQ8_AMPQE</name>
<protein>
    <recommendedName>
        <fullName evidence="3">Peptidase A2 domain-containing protein</fullName>
    </recommendedName>
</protein>
<dbReference type="InterPro" id="IPR021109">
    <property type="entry name" value="Peptidase_aspartic_dom_sf"/>
</dbReference>
<dbReference type="InParanoid" id="A0A1X7VSQ8"/>
<dbReference type="SUPFAM" id="SSF50630">
    <property type="entry name" value="Acid proteases"/>
    <property type="match status" value="1"/>
</dbReference>
<organism evidence="2">
    <name type="scientific">Amphimedon queenslandica</name>
    <name type="common">Sponge</name>
    <dbReference type="NCBI Taxonomy" id="400682"/>
    <lineage>
        <taxon>Eukaryota</taxon>
        <taxon>Metazoa</taxon>
        <taxon>Porifera</taxon>
        <taxon>Demospongiae</taxon>
        <taxon>Heteroscleromorpha</taxon>
        <taxon>Haplosclerida</taxon>
        <taxon>Niphatidae</taxon>
        <taxon>Amphimedon</taxon>
    </lineage>
</organism>
<evidence type="ECO:0000256" key="1">
    <source>
        <dbReference type="SAM" id="MobiDB-lite"/>
    </source>
</evidence>
<reference evidence="2" key="1">
    <citation type="submission" date="2017-05" db="UniProtKB">
        <authorList>
            <consortium name="EnsemblMetazoa"/>
        </authorList>
    </citation>
    <scope>IDENTIFICATION</scope>
</reference>